<proteinExistence type="predicted"/>
<evidence type="ECO:0000313" key="2">
    <source>
        <dbReference type="EMBL" id="MFC3758417.1"/>
    </source>
</evidence>
<organism evidence="2 3">
    <name type="scientific">Chryseobacterium tructae</name>
    <dbReference type="NCBI Taxonomy" id="1037380"/>
    <lineage>
        <taxon>Bacteria</taxon>
        <taxon>Pseudomonadati</taxon>
        <taxon>Bacteroidota</taxon>
        <taxon>Flavobacteriia</taxon>
        <taxon>Flavobacteriales</taxon>
        <taxon>Weeksellaceae</taxon>
        <taxon>Chryseobacterium group</taxon>
        <taxon>Chryseobacterium</taxon>
    </lineage>
</organism>
<evidence type="ECO:0000313" key="3">
    <source>
        <dbReference type="Proteomes" id="UP001595735"/>
    </source>
</evidence>
<keyword evidence="3" id="KW-1185">Reference proteome</keyword>
<reference evidence="3" key="1">
    <citation type="journal article" date="2019" name="Int. J. Syst. Evol. Microbiol.">
        <title>The Global Catalogue of Microorganisms (GCM) 10K type strain sequencing project: providing services to taxonomists for standard genome sequencing and annotation.</title>
        <authorList>
            <consortium name="The Broad Institute Genomics Platform"/>
            <consortium name="The Broad Institute Genome Sequencing Center for Infectious Disease"/>
            <person name="Wu L."/>
            <person name="Ma J."/>
        </authorList>
    </citation>
    <scope>NUCLEOTIDE SEQUENCE [LARGE SCALE GENOMIC DNA]</scope>
    <source>
        <strain evidence="3">CECT 7798</strain>
    </source>
</reference>
<keyword evidence="1" id="KW-0472">Membrane</keyword>
<gene>
    <name evidence="2" type="ORF">ACFONJ_20750</name>
</gene>
<name>A0ABV7XZX3_9FLAO</name>
<keyword evidence="1" id="KW-0812">Transmembrane</keyword>
<accession>A0ABV7XZX3</accession>
<comment type="caution">
    <text evidence="2">The sequence shown here is derived from an EMBL/GenBank/DDBJ whole genome shotgun (WGS) entry which is preliminary data.</text>
</comment>
<protein>
    <submittedName>
        <fullName evidence="2">Uncharacterized protein</fullName>
    </submittedName>
</protein>
<evidence type="ECO:0000256" key="1">
    <source>
        <dbReference type="SAM" id="Phobius"/>
    </source>
</evidence>
<keyword evidence="1" id="KW-1133">Transmembrane helix</keyword>
<dbReference type="RefSeq" id="WP_290300267.1">
    <property type="nucleotide sequence ID" value="NZ_JAUFQR010000001.1"/>
</dbReference>
<dbReference type="Proteomes" id="UP001595735">
    <property type="component" value="Unassembled WGS sequence"/>
</dbReference>
<dbReference type="EMBL" id="JBHRYO010000002">
    <property type="protein sequence ID" value="MFC3758417.1"/>
    <property type="molecule type" value="Genomic_DNA"/>
</dbReference>
<sequence>MKKIYYRPGLISALVIPVLFWHFGNRKIQEITTSVMDIGIPPKLDKDKSNSNDVLELFRNWNLKKIKVPAGKAKENSDLYVSEVNALQKRNEKHTGIEFILGEENTYGDFASIINDMHITKHAEYAVDLEKTGNLLVPVTITYPDPPAGPCELFDDQIITFTDDPEPSLFEKTQAFFSHLTKEAYILIAGFLILSYLSILSFKERSLLSRYPLK</sequence>
<feature type="transmembrane region" description="Helical" evidence="1">
    <location>
        <begin position="184"/>
        <end position="202"/>
    </location>
</feature>